<organism evidence="4 5">
    <name type="scientific">Williamsia maris</name>
    <dbReference type="NCBI Taxonomy" id="72806"/>
    <lineage>
        <taxon>Bacteria</taxon>
        <taxon>Bacillati</taxon>
        <taxon>Actinomycetota</taxon>
        <taxon>Actinomycetes</taxon>
        <taxon>Mycobacteriales</taxon>
        <taxon>Nocardiaceae</taxon>
        <taxon>Williamsia</taxon>
    </lineage>
</organism>
<comment type="caution">
    <text evidence="4">The sequence shown here is derived from an EMBL/GenBank/DDBJ whole genome shotgun (WGS) entry which is preliminary data.</text>
</comment>
<dbReference type="InterPro" id="IPR005135">
    <property type="entry name" value="Endo/exonuclease/phosphatase"/>
</dbReference>
<evidence type="ECO:0000313" key="4">
    <source>
        <dbReference type="EMBL" id="MCP2177906.1"/>
    </source>
</evidence>
<dbReference type="Proteomes" id="UP001206895">
    <property type="component" value="Unassembled WGS sequence"/>
</dbReference>
<keyword evidence="4" id="KW-0540">Nuclease</keyword>
<keyword evidence="4" id="KW-0378">Hydrolase</keyword>
<sequence length="385" mass="41310">MALTVDVTVHTIRRLPIAGGPMLPRLDLDDHRPGLIDLIGSTIRDRSLLILVGAVLGAIIGTFTSAGVVAATLLGAAAGFAVGMVRSQAIGLSLGPYRADHVETPEVLGETLRVLEYNVHGGMGGPGKFFATPRTLDHLAATIRAAEADIVLLQELDDFALRSTMTDTLGQLVKRLHPTSAVMTPAAEKVYGRREGTGILTFSGITISDARGLRIPDAFGEKTSRRFRSAVAMWSGIVSGWFGRRRRMFASSTEYQPRAVTDALICTPTGNRIRVLSGHFSSPHDGVDEPVRQVAPMLETVPAWSGPTIVGADFNVRDGSAEFDREHEMFTEVELSEATAGAPPNSDRVYASAHFDALRPQKLPPPDGEPPASDHSPVVVELRLR</sequence>
<evidence type="ECO:0000256" key="1">
    <source>
        <dbReference type="SAM" id="MobiDB-lite"/>
    </source>
</evidence>
<evidence type="ECO:0000256" key="2">
    <source>
        <dbReference type="SAM" id="Phobius"/>
    </source>
</evidence>
<dbReference type="SUPFAM" id="SSF56219">
    <property type="entry name" value="DNase I-like"/>
    <property type="match status" value="1"/>
</dbReference>
<gene>
    <name evidence="4" type="ORF">LX13_003747</name>
</gene>
<accession>A0ABT1HIY8</accession>
<keyword evidence="2" id="KW-0472">Membrane</keyword>
<feature type="transmembrane region" description="Helical" evidence="2">
    <location>
        <begin position="48"/>
        <end position="81"/>
    </location>
</feature>
<dbReference type="Gene3D" id="3.60.10.10">
    <property type="entry name" value="Endonuclease/exonuclease/phosphatase"/>
    <property type="match status" value="1"/>
</dbReference>
<name>A0ABT1HIY8_9NOCA</name>
<dbReference type="RefSeq" id="WP_253662876.1">
    <property type="nucleotide sequence ID" value="NZ_BAAAJQ010000003.1"/>
</dbReference>
<dbReference type="GO" id="GO:0016787">
    <property type="term" value="F:hydrolase activity"/>
    <property type="evidence" value="ECO:0007669"/>
    <property type="project" value="UniProtKB-KW"/>
</dbReference>
<evidence type="ECO:0000313" key="5">
    <source>
        <dbReference type="Proteomes" id="UP001206895"/>
    </source>
</evidence>
<feature type="domain" description="Endonuclease/exonuclease/phosphatase" evidence="3">
    <location>
        <begin position="117"/>
        <end position="375"/>
    </location>
</feature>
<protein>
    <submittedName>
        <fullName evidence="4">Metal-dependent hydrolase, endonuclease/exonuclease/phosphatase family</fullName>
    </submittedName>
</protein>
<keyword evidence="2" id="KW-1133">Transmembrane helix</keyword>
<evidence type="ECO:0000259" key="3">
    <source>
        <dbReference type="Pfam" id="PF03372"/>
    </source>
</evidence>
<keyword evidence="4" id="KW-0255">Endonuclease</keyword>
<keyword evidence="5" id="KW-1185">Reference proteome</keyword>
<dbReference type="InterPro" id="IPR036691">
    <property type="entry name" value="Endo/exonu/phosph_ase_sf"/>
</dbReference>
<dbReference type="EMBL" id="JAMTCJ010000004">
    <property type="protein sequence ID" value="MCP2177906.1"/>
    <property type="molecule type" value="Genomic_DNA"/>
</dbReference>
<dbReference type="Pfam" id="PF03372">
    <property type="entry name" value="Exo_endo_phos"/>
    <property type="match status" value="1"/>
</dbReference>
<dbReference type="GO" id="GO:0004519">
    <property type="term" value="F:endonuclease activity"/>
    <property type="evidence" value="ECO:0007669"/>
    <property type="project" value="UniProtKB-KW"/>
</dbReference>
<proteinExistence type="predicted"/>
<reference evidence="4 5" key="1">
    <citation type="submission" date="2022-06" db="EMBL/GenBank/DDBJ databases">
        <title>Genomic Encyclopedia of Archaeal and Bacterial Type Strains, Phase II (KMG-II): from individual species to whole genera.</title>
        <authorList>
            <person name="Goeker M."/>
        </authorList>
    </citation>
    <scope>NUCLEOTIDE SEQUENCE [LARGE SCALE GENOMIC DNA]</scope>
    <source>
        <strain evidence="4 5">DSM 44693</strain>
    </source>
</reference>
<keyword evidence="2" id="KW-0812">Transmembrane</keyword>
<feature type="region of interest" description="Disordered" evidence="1">
    <location>
        <begin position="358"/>
        <end position="380"/>
    </location>
</feature>